<evidence type="ECO:0000259" key="3">
    <source>
        <dbReference type="Pfam" id="PF03358"/>
    </source>
</evidence>
<dbReference type="OrthoDB" id="9790975at2"/>
<feature type="domain" description="NADPH-dependent FMN reductase-like" evidence="3">
    <location>
        <begin position="1"/>
        <end position="149"/>
    </location>
</feature>
<dbReference type="Gene3D" id="3.40.50.360">
    <property type="match status" value="1"/>
</dbReference>
<proteinExistence type="predicted"/>
<keyword evidence="5" id="KW-1185">Reference proteome</keyword>
<sequence length="207" mass="22714">MKVLVINGSPRANQCTATALDEVMKTLQAEGVETELIHVGKTAVRGCIACNYCRTHGKCMFNDIVNETAKKFEEADGIIIGSPVYYASPNGTLLSFLDRLFFSTPFSKHMKVGAAVVSCRRGGATASFDVLNKYFTISGMQVVGSTYWNQVHGFTAEDVKKDLEGLQTMRNLARNMAFLMKAIADAKEKYGLPKQETDVFTSFPDGK</sequence>
<dbReference type="InterPro" id="IPR051796">
    <property type="entry name" value="ISF_SsuE-like"/>
</dbReference>
<dbReference type="AlphaFoldDB" id="A0A1G6LWS5"/>
<dbReference type="SUPFAM" id="SSF52218">
    <property type="entry name" value="Flavoproteins"/>
    <property type="match status" value="1"/>
</dbReference>
<dbReference type="PANTHER" id="PTHR43278:SF4">
    <property type="entry name" value="NAD(P)H-DEPENDENT FMN-CONTAINING OXIDOREDUCTASE YWQN-RELATED"/>
    <property type="match status" value="1"/>
</dbReference>
<gene>
    <name evidence="4" type="ORF">SAMN04487864_10869</name>
</gene>
<dbReference type="EMBL" id="FMYW01000008">
    <property type="protein sequence ID" value="SDC47722.1"/>
    <property type="molecule type" value="Genomic_DNA"/>
</dbReference>
<evidence type="ECO:0000313" key="4">
    <source>
        <dbReference type="EMBL" id="SDC47722.1"/>
    </source>
</evidence>
<dbReference type="RefSeq" id="WP_093730478.1">
    <property type="nucleotide sequence ID" value="NZ_FMYW01000008.1"/>
</dbReference>
<dbReference type="Proteomes" id="UP000198943">
    <property type="component" value="Unassembled WGS sequence"/>
</dbReference>
<keyword evidence="1" id="KW-0285">Flavoprotein</keyword>
<evidence type="ECO:0000313" key="5">
    <source>
        <dbReference type="Proteomes" id="UP000198943"/>
    </source>
</evidence>
<name>A0A1G6LWS5_9FIRM</name>
<protein>
    <submittedName>
        <fullName evidence="4">Multimeric flavodoxin WrbA</fullName>
    </submittedName>
</protein>
<dbReference type="InterPro" id="IPR005025">
    <property type="entry name" value="FMN_Rdtase-like_dom"/>
</dbReference>
<evidence type="ECO:0000256" key="1">
    <source>
        <dbReference type="ARBA" id="ARBA00022630"/>
    </source>
</evidence>
<accession>A0A1G6LWS5</accession>
<dbReference type="PANTHER" id="PTHR43278">
    <property type="entry name" value="NAD(P)H-DEPENDENT FMN-CONTAINING OXIDOREDUCTASE YWQN-RELATED"/>
    <property type="match status" value="1"/>
</dbReference>
<dbReference type="Pfam" id="PF03358">
    <property type="entry name" value="FMN_red"/>
    <property type="match status" value="1"/>
</dbReference>
<reference evidence="5" key="1">
    <citation type="submission" date="2016-10" db="EMBL/GenBank/DDBJ databases">
        <authorList>
            <person name="Varghese N."/>
            <person name="Submissions S."/>
        </authorList>
    </citation>
    <scope>NUCLEOTIDE SEQUENCE [LARGE SCALE GENOMIC DNA]</scope>
    <source>
        <strain evidence="5">DSM 11005</strain>
    </source>
</reference>
<evidence type="ECO:0000256" key="2">
    <source>
        <dbReference type="ARBA" id="ARBA00022643"/>
    </source>
</evidence>
<dbReference type="InterPro" id="IPR029039">
    <property type="entry name" value="Flavoprotein-like_sf"/>
</dbReference>
<dbReference type="GO" id="GO:0016491">
    <property type="term" value="F:oxidoreductase activity"/>
    <property type="evidence" value="ECO:0007669"/>
    <property type="project" value="InterPro"/>
</dbReference>
<organism evidence="4 5">
    <name type="scientific">Succiniclasticum ruminis</name>
    <dbReference type="NCBI Taxonomy" id="40841"/>
    <lineage>
        <taxon>Bacteria</taxon>
        <taxon>Bacillati</taxon>
        <taxon>Bacillota</taxon>
        <taxon>Negativicutes</taxon>
        <taxon>Acidaminococcales</taxon>
        <taxon>Acidaminococcaceae</taxon>
        <taxon>Succiniclasticum</taxon>
    </lineage>
</organism>
<keyword evidence="2" id="KW-0288">FMN</keyword>